<comment type="subcellular location">
    <subcellularLocation>
        <location evidence="1">Membrane</location>
        <topology evidence="1">Multi-pass membrane protein</topology>
    </subcellularLocation>
</comment>
<proteinExistence type="predicted"/>
<feature type="transmembrane region" description="Helical" evidence="6">
    <location>
        <begin position="69"/>
        <end position="90"/>
    </location>
</feature>
<evidence type="ECO:0000256" key="3">
    <source>
        <dbReference type="ARBA" id="ARBA00022989"/>
    </source>
</evidence>
<keyword evidence="3 6" id="KW-1133">Transmembrane helix</keyword>
<evidence type="ECO:0000256" key="4">
    <source>
        <dbReference type="ARBA" id="ARBA00023136"/>
    </source>
</evidence>
<accession>A0ABN6H9D0</accession>
<evidence type="ECO:0000259" key="7">
    <source>
        <dbReference type="Pfam" id="PF06271"/>
    </source>
</evidence>
<evidence type="ECO:0000313" key="8">
    <source>
        <dbReference type="EMBL" id="BCX49768.1"/>
    </source>
</evidence>
<feature type="transmembrane region" description="Helical" evidence="6">
    <location>
        <begin position="145"/>
        <end position="166"/>
    </location>
</feature>
<name>A0ABN6H9D0_9BACT</name>
<dbReference type="Proteomes" id="UP001374893">
    <property type="component" value="Chromosome"/>
</dbReference>
<dbReference type="InterPro" id="IPR010432">
    <property type="entry name" value="RDD"/>
</dbReference>
<dbReference type="RefSeq" id="WP_338686510.1">
    <property type="nucleotide sequence ID" value="NZ_AP024702.1"/>
</dbReference>
<sequence length="200" mass="21293">MPEDEDRKDPPPPSLSPPPKPPPVDVAGTPPPAPANEGGSVEVTKVPQDSEEDEENLEAGSIAPLNSRLLAGLIDGFVASGLYWLATMILPGALEKVGWLVFAGYWIVRDSLPFMKGQSVGKMAMKLKVEKADGGDIVKDWESALIRNAALLIPIFGLVEAIILISRDSKPEKGLRLGDEWAKTKVVTAPTEDSGGESDS</sequence>
<keyword evidence="4 6" id="KW-0472">Membrane</keyword>
<keyword evidence="9" id="KW-1185">Reference proteome</keyword>
<evidence type="ECO:0000256" key="6">
    <source>
        <dbReference type="SAM" id="Phobius"/>
    </source>
</evidence>
<dbReference type="Pfam" id="PF06271">
    <property type="entry name" value="RDD"/>
    <property type="match status" value="1"/>
</dbReference>
<organism evidence="8 9">
    <name type="scientific">Haloferula helveola</name>
    <dbReference type="NCBI Taxonomy" id="490095"/>
    <lineage>
        <taxon>Bacteria</taxon>
        <taxon>Pseudomonadati</taxon>
        <taxon>Verrucomicrobiota</taxon>
        <taxon>Verrucomicrobiia</taxon>
        <taxon>Verrucomicrobiales</taxon>
        <taxon>Verrucomicrobiaceae</taxon>
        <taxon>Haloferula</taxon>
    </lineage>
</organism>
<feature type="compositionally biased region" description="Basic and acidic residues" evidence="5">
    <location>
        <begin position="1"/>
        <end position="10"/>
    </location>
</feature>
<evidence type="ECO:0000256" key="2">
    <source>
        <dbReference type="ARBA" id="ARBA00022692"/>
    </source>
</evidence>
<keyword evidence="2 6" id="KW-0812">Transmembrane</keyword>
<evidence type="ECO:0000313" key="9">
    <source>
        <dbReference type="Proteomes" id="UP001374893"/>
    </source>
</evidence>
<feature type="domain" description="RDD" evidence="7">
    <location>
        <begin position="63"/>
        <end position="166"/>
    </location>
</feature>
<dbReference type="EMBL" id="AP024702">
    <property type="protein sequence ID" value="BCX49768.1"/>
    <property type="molecule type" value="Genomic_DNA"/>
</dbReference>
<gene>
    <name evidence="8" type="ORF">HAHE_36760</name>
</gene>
<evidence type="ECO:0000256" key="5">
    <source>
        <dbReference type="SAM" id="MobiDB-lite"/>
    </source>
</evidence>
<reference evidence="8 9" key="1">
    <citation type="submission" date="2021-06" db="EMBL/GenBank/DDBJ databases">
        <title>Complete genome of Haloferula helveola possessing various polysaccharide degrading enzymes.</title>
        <authorList>
            <person name="Takami H."/>
            <person name="Huang C."/>
            <person name="Hamasaki K."/>
        </authorList>
    </citation>
    <scope>NUCLEOTIDE SEQUENCE [LARGE SCALE GENOMIC DNA]</scope>
    <source>
        <strain evidence="8 9">CN-1</strain>
    </source>
</reference>
<evidence type="ECO:0000256" key="1">
    <source>
        <dbReference type="ARBA" id="ARBA00004141"/>
    </source>
</evidence>
<feature type="compositionally biased region" description="Pro residues" evidence="5">
    <location>
        <begin position="11"/>
        <end position="34"/>
    </location>
</feature>
<feature type="region of interest" description="Disordered" evidence="5">
    <location>
        <begin position="1"/>
        <end position="59"/>
    </location>
</feature>
<protein>
    <submittedName>
        <fullName evidence="8">RDD domain-containing protein</fullName>
    </submittedName>
</protein>